<feature type="transmembrane region" description="Helical" evidence="5">
    <location>
        <begin position="12"/>
        <end position="30"/>
    </location>
</feature>
<keyword evidence="3 5" id="KW-1133">Transmembrane helix</keyword>
<dbReference type="Proteomes" id="UP001138793">
    <property type="component" value="Unassembled WGS sequence"/>
</dbReference>
<evidence type="ECO:0000313" key="7">
    <source>
        <dbReference type="Proteomes" id="UP001138793"/>
    </source>
</evidence>
<keyword evidence="7" id="KW-1185">Reference proteome</keyword>
<dbReference type="Gene3D" id="1.20.1530.20">
    <property type="match status" value="1"/>
</dbReference>
<name>A0A9X1CJ01_9BACI</name>
<proteinExistence type="predicted"/>
<feature type="transmembrane region" description="Helical" evidence="5">
    <location>
        <begin position="218"/>
        <end position="244"/>
    </location>
</feature>
<dbReference type="EMBL" id="JAGGMB010000010">
    <property type="protein sequence ID" value="MBP2078763.1"/>
    <property type="molecule type" value="Genomic_DNA"/>
</dbReference>
<feature type="transmembrane region" description="Helical" evidence="5">
    <location>
        <begin position="127"/>
        <end position="150"/>
    </location>
</feature>
<feature type="transmembrane region" description="Helical" evidence="5">
    <location>
        <begin position="192"/>
        <end position="212"/>
    </location>
</feature>
<dbReference type="RefSeq" id="WP_149472711.1">
    <property type="nucleotide sequence ID" value="NZ_JAGGMB010000010.1"/>
</dbReference>
<reference evidence="6" key="1">
    <citation type="submission" date="2021-03" db="EMBL/GenBank/DDBJ databases">
        <title>Genomic Encyclopedia of Type Strains, Phase IV (KMG-IV): sequencing the most valuable type-strain genomes for metagenomic binning, comparative biology and taxonomic classification.</title>
        <authorList>
            <person name="Goeker M."/>
        </authorList>
    </citation>
    <scope>NUCLEOTIDE SEQUENCE</scope>
    <source>
        <strain evidence="6">DSM 107338</strain>
    </source>
</reference>
<comment type="subcellular location">
    <subcellularLocation>
        <location evidence="1">Membrane</location>
        <topology evidence="1">Multi-pass membrane protein</topology>
    </subcellularLocation>
</comment>
<evidence type="ECO:0000256" key="1">
    <source>
        <dbReference type="ARBA" id="ARBA00004141"/>
    </source>
</evidence>
<protein>
    <submittedName>
        <fullName evidence="6">BASS family bile acid:Na+ symporter</fullName>
    </submittedName>
</protein>
<comment type="caution">
    <text evidence="6">The sequence shown here is derived from an EMBL/GenBank/DDBJ whole genome shotgun (WGS) entry which is preliminary data.</text>
</comment>
<dbReference type="Pfam" id="PF01758">
    <property type="entry name" value="SBF"/>
    <property type="match status" value="1"/>
</dbReference>
<evidence type="ECO:0000256" key="2">
    <source>
        <dbReference type="ARBA" id="ARBA00022692"/>
    </source>
</evidence>
<evidence type="ECO:0000256" key="4">
    <source>
        <dbReference type="ARBA" id="ARBA00023136"/>
    </source>
</evidence>
<feature type="transmembrane region" description="Helical" evidence="5">
    <location>
        <begin position="36"/>
        <end position="58"/>
    </location>
</feature>
<dbReference type="InterPro" id="IPR002657">
    <property type="entry name" value="BilAc:Na_symport/Acr3"/>
</dbReference>
<dbReference type="AlphaFoldDB" id="A0A9X1CJ01"/>
<feature type="transmembrane region" description="Helical" evidence="5">
    <location>
        <begin position="98"/>
        <end position="120"/>
    </location>
</feature>
<keyword evidence="4 5" id="KW-0472">Membrane</keyword>
<dbReference type="InterPro" id="IPR004710">
    <property type="entry name" value="Bilac:Na_transpt"/>
</dbReference>
<dbReference type="InterPro" id="IPR038770">
    <property type="entry name" value="Na+/solute_symporter_sf"/>
</dbReference>
<evidence type="ECO:0000313" key="6">
    <source>
        <dbReference type="EMBL" id="MBP2078763.1"/>
    </source>
</evidence>
<feature type="transmembrane region" description="Helical" evidence="5">
    <location>
        <begin position="70"/>
        <end position="92"/>
    </location>
</feature>
<evidence type="ECO:0000256" key="3">
    <source>
        <dbReference type="ARBA" id="ARBA00022989"/>
    </source>
</evidence>
<evidence type="ECO:0000256" key="5">
    <source>
        <dbReference type="SAM" id="Phobius"/>
    </source>
</evidence>
<dbReference type="PANTHER" id="PTHR10361">
    <property type="entry name" value="SODIUM-BILE ACID COTRANSPORTER"/>
    <property type="match status" value="1"/>
</dbReference>
<gene>
    <name evidence="6" type="ORF">J2Z64_003031</name>
</gene>
<keyword evidence="2 5" id="KW-0812">Transmembrane</keyword>
<feature type="transmembrane region" description="Helical" evidence="5">
    <location>
        <begin position="162"/>
        <end position="180"/>
    </location>
</feature>
<dbReference type="PANTHER" id="PTHR10361:SF28">
    <property type="entry name" value="P3 PROTEIN-RELATED"/>
    <property type="match status" value="1"/>
</dbReference>
<feature type="transmembrane region" description="Helical" evidence="5">
    <location>
        <begin position="256"/>
        <end position="277"/>
    </location>
</feature>
<organism evidence="6 7">
    <name type="scientific">Oceanobacillus polygoni</name>
    <dbReference type="NCBI Taxonomy" id="1235259"/>
    <lineage>
        <taxon>Bacteria</taxon>
        <taxon>Bacillati</taxon>
        <taxon>Bacillota</taxon>
        <taxon>Bacilli</taxon>
        <taxon>Bacillales</taxon>
        <taxon>Bacillaceae</taxon>
        <taxon>Oceanobacillus</taxon>
    </lineage>
</organism>
<feature type="transmembrane region" description="Helical" evidence="5">
    <location>
        <begin position="283"/>
        <end position="305"/>
    </location>
</feature>
<sequence length="327" mass="35062">MKAINFISNFSNKNFALITIIIAIIAFNLPDQFSWLNSYISILLGIVMFGMGLTLKPVDFKIALTKPKPVIAGVVLQYTVMPLIAFTIAKLLNLPPELAAGIILVGCVPGGTASNVMVYLAKGNVPLSVAMTSISTMLAPIMTPTLLYLLAGHWMPVNPFQMFWSIIQVIIIPIILGIVIQKYFPVAVEKSVQALPFISVVAVSGVVAAVVSGNTENIASAGILVFITVILHNLSGLFLGYVIATLLRLDADTRRAISFEVGIQNAGLGVSLANTHFPTMPLTALPGAVAVVTHVINGSILATFWSRKPLKQEKLQGKEIIEMKKTV</sequence>
<dbReference type="OrthoDB" id="9806785at2"/>
<dbReference type="GO" id="GO:0016020">
    <property type="term" value="C:membrane"/>
    <property type="evidence" value="ECO:0007669"/>
    <property type="project" value="UniProtKB-SubCell"/>
</dbReference>
<accession>A0A9X1CJ01</accession>